<comment type="caution">
    <text evidence="2">The sequence shown here is derived from an EMBL/GenBank/DDBJ whole genome shotgun (WGS) entry which is preliminary data.</text>
</comment>
<feature type="compositionally biased region" description="Polar residues" evidence="1">
    <location>
        <begin position="81"/>
        <end position="90"/>
    </location>
</feature>
<feature type="region of interest" description="Disordered" evidence="1">
    <location>
        <begin position="1"/>
        <end position="90"/>
    </location>
</feature>
<dbReference type="EMBL" id="LGTZ01001127">
    <property type="protein sequence ID" value="OJD22234.1"/>
    <property type="molecule type" value="Genomic_DNA"/>
</dbReference>
<reference evidence="2 3" key="1">
    <citation type="submission" date="2015-08" db="EMBL/GenBank/DDBJ databases">
        <title>Emmonsia species relationships and genome sequence.</title>
        <authorList>
            <person name="Cuomo C.A."/>
            <person name="Schwartz I.S."/>
            <person name="Kenyon C."/>
            <person name="De Hoog G.S."/>
            <person name="Govender N.P."/>
            <person name="Botha A."/>
            <person name="Moreno L."/>
            <person name="De Vries M."/>
            <person name="Munoz J.F."/>
            <person name="Stielow J.B."/>
        </authorList>
    </citation>
    <scope>NUCLEOTIDE SEQUENCE [LARGE SCALE GENOMIC DNA]</scope>
    <source>
        <strain evidence="2 3">EI222</strain>
    </source>
</reference>
<protein>
    <submittedName>
        <fullName evidence="2">Uncharacterized protein</fullName>
    </submittedName>
</protein>
<accession>A0A1J9Q2B8</accession>
<dbReference type="Proteomes" id="UP000242791">
    <property type="component" value="Unassembled WGS sequence"/>
</dbReference>
<sequence>MRKLGQEKRERAWKKEGAKGGLHRRQPGLDDRDVTSSRRTDAATSGRPNPERTTPDPNGRGHAGSGGRQAVRGQRGGVDANRNNTPKRGS</sequence>
<dbReference type="VEuPathDB" id="FungiDB:ACJ73_06417"/>
<keyword evidence="3" id="KW-1185">Reference proteome</keyword>
<evidence type="ECO:0000256" key="1">
    <source>
        <dbReference type="SAM" id="MobiDB-lite"/>
    </source>
</evidence>
<gene>
    <name evidence="2" type="ORF">ACJ73_06417</name>
</gene>
<evidence type="ECO:0000313" key="3">
    <source>
        <dbReference type="Proteomes" id="UP000242791"/>
    </source>
</evidence>
<organism evidence="2 3">
    <name type="scientific">Blastomyces percursus</name>
    <dbReference type="NCBI Taxonomy" id="1658174"/>
    <lineage>
        <taxon>Eukaryota</taxon>
        <taxon>Fungi</taxon>
        <taxon>Dikarya</taxon>
        <taxon>Ascomycota</taxon>
        <taxon>Pezizomycotina</taxon>
        <taxon>Eurotiomycetes</taxon>
        <taxon>Eurotiomycetidae</taxon>
        <taxon>Onygenales</taxon>
        <taxon>Ajellomycetaceae</taxon>
        <taxon>Blastomyces</taxon>
    </lineage>
</organism>
<feature type="compositionally biased region" description="Basic and acidic residues" evidence="1">
    <location>
        <begin position="27"/>
        <end position="41"/>
    </location>
</feature>
<feature type="compositionally biased region" description="Basic and acidic residues" evidence="1">
    <location>
        <begin position="1"/>
        <end position="18"/>
    </location>
</feature>
<name>A0A1J9Q2B8_9EURO</name>
<proteinExistence type="predicted"/>
<evidence type="ECO:0000313" key="2">
    <source>
        <dbReference type="EMBL" id="OJD22234.1"/>
    </source>
</evidence>
<dbReference type="AlphaFoldDB" id="A0A1J9Q2B8"/>